<proteinExistence type="predicted"/>
<reference evidence="1" key="1">
    <citation type="submission" date="2024-02" db="EMBL/GenBank/DDBJ databases">
        <authorList>
            <consortium name="ELIXIR-Norway"/>
            <consortium name="Elixir Norway"/>
        </authorList>
    </citation>
    <scope>NUCLEOTIDE SEQUENCE</scope>
</reference>
<evidence type="ECO:0000313" key="1">
    <source>
        <dbReference type="EMBL" id="CAK9193634.1"/>
    </source>
</evidence>
<accession>A0ABP0TD62</accession>
<dbReference type="EMBL" id="OZ019902">
    <property type="protein sequence ID" value="CAK9193634.1"/>
    <property type="molecule type" value="Genomic_DNA"/>
</dbReference>
<name>A0ABP0TD62_9BRYO</name>
<dbReference type="Proteomes" id="UP001497512">
    <property type="component" value="Chromosome 10"/>
</dbReference>
<gene>
    <name evidence="1" type="ORF">CSSPTR1EN2_LOCUS2124</name>
</gene>
<organism evidence="1 2">
    <name type="scientific">Sphagnum troendelagicum</name>
    <dbReference type="NCBI Taxonomy" id="128251"/>
    <lineage>
        <taxon>Eukaryota</taxon>
        <taxon>Viridiplantae</taxon>
        <taxon>Streptophyta</taxon>
        <taxon>Embryophyta</taxon>
        <taxon>Bryophyta</taxon>
        <taxon>Sphagnophytina</taxon>
        <taxon>Sphagnopsida</taxon>
        <taxon>Sphagnales</taxon>
        <taxon>Sphagnaceae</taxon>
        <taxon>Sphagnum</taxon>
    </lineage>
</organism>
<evidence type="ECO:0008006" key="3">
    <source>
        <dbReference type="Google" id="ProtNLM"/>
    </source>
</evidence>
<evidence type="ECO:0000313" key="2">
    <source>
        <dbReference type="Proteomes" id="UP001497512"/>
    </source>
</evidence>
<sequence>MMSLASRLMCKYRSKVSRPYKQGEFDLLFGEGTCKLVNITICCTRKLADELLLRSSKNGTAFVTAVLMKGCLVKKSWGYKSQMILCSGIGNENAKEFASSKIACINLHGKRHGLYKQISNMCCQCTLTSVKLISIHTWEWY</sequence>
<protein>
    <recommendedName>
        <fullName evidence="3">Ribosomal protein S11</fullName>
    </recommendedName>
</protein>
<keyword evidence="2" id="KW-1185">Reference proteome</keyword>